<organism evidence="2 3">
    <name type="scientific">Oryza meyeriana var. granulata</name>
    <dbReference type="NCBI Taxonomy" id="110450"/>
    <lineage>
        <taxon>Eukaryota</taxon>
        <taxon>Viridiplantae</taxon>
        <taxon>Streptophyta</taxon>
        <taxon>Embryophyta</taxon>
        <taxon>Tracheophyta</taxon>
        <taxon>Spermatophyta</taxon>
        <taxon>Magnoliopsida</taxon>
        <taxon>Liliopsida</taxon>
        <taxon>Poales</taxon>
        <taxon>Poaceae</taxon>
        <taxon>BOP clade</taxon>
        <taxon>Oryzoideae</taxon>
        <taxon>Oryzeae</taxon>
        <taxon>Oryzinae</taxon>
        <taxon>Oryza</taxon>
        <taxon>Oryza meyeriana</taxon>
    </lineage>
</organism>
<gene>
    <name evidence="2" type="ORF">E2562_038150</name>
</gene>
<keyword evidence="3" id="KW-1185">Reference proteome</keyword>
<comment type="caution">
    <text evidence="2">The sequence shown here is derived from an EMBL/GenBank/DDBJ whole genome shotgun (WGS) entry which is preliminary data.</text>
</comment>
<evidence type="ECO:0000313" key="2">
    <source>
        <dbReference type="EMBL" id="KAF0909595.1"/>
    </source>
</evidence>
<name>A0A6G1DA10_9ORYZ</name>
<proteinExistence type="predicted"/>
<evidence type="ECO:0000256" key="1">
    <source>
        <dbReference type="SAM" id="MobiDB-lite"/>
    </source>
</evidence>
<dbReference type="PANTHER" id="PTHR31728:SF5">
    <property type="entry name" value="OS07G0540200 PROTEIN"/>
    <property type="match status" value="1"/>
</dbReference>
<reference evidence="2 3" key="1">
    <citation type="submission" date="2019-11" db="EMBL/GenBank/DDBJ databases">
        <title>Whole genome sequence of Oryza granulata.</title>
        <authorList>
            <person name="Li W."/>
        </authorList>
    </citation>
    <scope>NUCLEOTIDE SEQUENCE [LARGE SCALE GENOMIC DNA]</scope>
    <source>
        <strain evidence="3">cv. Menghai</strain>
        <tissue evidence="2">Leaf</tissue>
    </source>
</reference>
<dbReference type="Proteomes" id="UP000479710">
    <property type="component" value="Unassembled WGS sequence"/>
</dbReference>
<evidence type="ECO:0000313" key="3">
    <source>
        <dbReference type="Proteomes" id="UP000479710"/>
    </source>
</evidence>
<sequence>MAAGDDAAPAATKISISRAALAALLQRCAMADGDCDGLLSGLASSIPAPPPSLSDYDNHAPAQSTTALSISISGHSSLSRLSSLSDPLGRFQPSSPAGPTPIGFFSSRRRTALRPSMRDTTPSLRSLRCPGFRLRSPRRRLQPTHTIGEQNAVDGMVGGFEIERLQGIVSSVAGQATEVDGMYAGMLKRLEKLAREVEKSNLLVLKQVIY</sequence>
<dbReference type="EMBL" id="SPHZ02000007">
    <property type="protein sequence ID" value="KAF0909595.1"/>
    <property type="molecule type" value="Genomic_DNA"/>
</dbReference>
<dbReference type="GO" id="GO:0031593">
    <property type="term" value="F:polyubiquitin modification-dependent protein binding"/>
    <property type="evidence" value="ECO:0007669"/>
    <property type="project" value="TreeGrafter"/>
</dbReference>
<feature type="region of interest" description="Disordered" evidence="1">
    <location>
        <begin position="83"/>
        <end position="104"/>
    </location>
</feature>
<accession>A0A6G1DA10</accession>
<dbReference type="InterPro" id="IPR023238">
    <property type="entry name" value="FAM175"/>
</dbReference>
<dbReference type="GO" id="GO:0005634">
    <property type="term" value="C:nucleus"/>
    <property type="evidence" value="ECO:0007669"/>
    <property type="project" value="TreeGrafter"/>
</dbReference>
<protein>
    <submittedName>
        <fullName evidence="2">Uncharacterized protein</fullName>
    </submittedName>
</protein>
<dbReference type="PANTHER" id="PTHR31728">
    <property type="entry name" value="ABRAXAS FAMILY MEMBER"/>
    <property type="match status" value="1"/>
</dbReference>
<dbReference type="OrthoDB" id="6358435at2759"/>
<dbReference type="AlphaFoldDB" id="A0A6G1DA10"/>